<keyword evidence="1" id="KW-1133">Transmembrane helix</keyword>
<keyword evidence="3" id="KW-1185">Reference proteome</keyword>
<name>A0A4Y7JE03_PAPSO</name>
<accession>A0A4Y7JE03</accession>
<dbReference type="Gramene" id="RZC58766">
    <property type="protein sequence ID" value="RZC58766"/>
    <property type="gene ID" value="C5167_006069"/>
</dbReference>
<evidence type="ECO:0000313" key="2">
    <source>
        <dbReference type="EMBL" id="RZC58766.1"/>
    </source>
</evidence>
<evidence type="ECO:0000256" key="1">
    <source>
        <dbReference type="SAM" id="Phobius"/>
    </source>
</evidence>
<organism evidence="2 3">
    <name type="scientific">Papaver somniferum</name>
    <name type="common">Opium poppy</name>
    <dbReference type="NCBI Taxonomy" id="3469"/>
    <lineage>
        <taxon>Eukaryota</taxon>
        <taxon>Viridiplantae</taxon>
        <taxon>Streptophyta</taxon>
        <taxon>Embryophyta</taxon>
        <taxon>Tracheophyta</taxon>
        <taxon>Spermatophyta</taxon>
        <taxon>Magnoliopsida</taxon>
        <taxon>Ranunculales</taxon>
        <taxon>Papaveraceae</taxon>
        <taxon>Papaveroideae</taxon>
        <taxon>Papaver</taxon>
    </lineage>
</organism>
<sequence>MKYHLKQGRKDTGWFSLSRRSTDVDRNKEVHRNFFVDEIPPKAREKGHRLVFSVEEKLKKRVGNRDMLDFGNMNTSICVTSYILFLHVYNFRTFVPKFQRTL</sequence>
<protein>
    <submittedName>
        <fullName evidence="2">Uncharacterized protein</fullName>
    </submittedName>
</protein>
<dbReference type="AlphaFoldDB" id="A0A4Y7JE03"/>
<feature type="transmembrane region" description="Helical" evidence="1">
    <location>
        <begin position="67"/>
        <end position="89"/>
    </location>
</feature>
<evidence type="ECO:0000313" key="3">
    <source>
        <dbReference type="Proteomes" id="UP000316621"/>
    </source>
</evidence>
<gene>
    <name evidence="2" type="ORF">C5167_006069</name>
</gene>
<proteinExistence type="predicted"/>
<dbReference type="EMBL" id="CM010718">
    <property type="protein sequence ID" value="RZC58766.1"/>
    <property type="molecule type" value="Genomic_DNA"/>
</dbReference>
<reference evidence="2 3" key="1">
    <citation type="journal article" date="2018" name="Science">
        <title>The opium poppy genome and morphinan production.</title>
        <authorList>
            <person name="Guo L."/>
            <person name="Winzer T."/>
            <person name="Yang X."/>
            <person name="Li Y."/>
            <person name="Ning Z."/>
            <person name="He Z."/>
            <person name="Teodor R."/>
            <person name="Lu Y."/>
            <person name="Bowser T.A."/>
            <person name="Graham I.A."/>
            <person name="Ye K."/>
        </authorList>
    </citation>
    <scope>NUCLEOTIDE SEQUENCE [LARGE SCALE GENOMIC DNA]</scope>
    <source>
        <strain evidence="3">cv. HN1</strain>
        <tissue evidence="2">Leaves</tissue>
    </source>
</reference>
<dbReference type="Proteomes" id="UP000316621">
    <property type="component" value="Chromosome 4"/>
</dbReference>
<keyword evidence="1" id="KW-0812">Transmembrane</keyword>
<keyword evidence="1" id="KW-0472">Membrane</keyword>